<evidence type="ECO:0000313" key="3">
    <source>
        <dbReference type="Proteomes" id="UP000092695"/>
    </source>
</evidence>
<dbReference type="STRING" id="1548547.BA177_03970"/>
<evidence type="ECO:0000313" key="2">
    <source>
        <dbReference type="EMBL" id="ANO50479.1"/>
    </source>
</evidence>
<feature type="region of interest" description="Disordered" evidence="1">
    <location>
        <begin position="44"/>
        <end position="65"/>
    </location>
</feature>
<gene>
    <name evidence="2" type="ORF">BA177_03970</name>
</gene>
<name>A0A193LDM0_9GAMM</name>
<keyword evidence="3" id="KW-1185">Reference proteome</keyword>
<evidence type="ECO:0000256" key="1">
    <source>
        <dbReference type="SAM" id="MobiDB-lite"/>
    </source>
</evidence>
<dbReference type="EMBL" id="CP016268">
    <property type="protein sequence ID" value="ANO50479.1"/>
    <property type="molecule type" value="Genomic_DNA"/>
</dbReference>
<protein>
    <submittedName>
        <fullName evidence="2">Uncharacterized protein</fullName>
    </submittedName>
</protein>
<reference evidence="2 3" key="1">
    <citation type="submission" date="2016-06" db="EMBL/GenBank/DDBJ databases">
        <title>Complete genome sequence of a deep-branching marine Gamma Proteobacterium Woeseia oceani type strain XK5.</title>
        <authorList>
            <person name="Mu D."/>
            <person name="Du Z."/>
        </authorList>
    </citation>
    <scope>NUCLEOTIDE SEQUENCE [LARGE SCALE GENOMIC DNA]</scope>
    <source>
        <strain evidence="2 3">XK5</strain>
    </source>
</reference>
<feature type="compositionally biased region" description="Basic residues" evidence="1">
    <location>
        <begin position="44"/>
        <end position="56"/>
    </location>
</feature>
<accession>A0A193LDM0</accession>
<organism evidence="2 3">
    <name type="scientific">Woeseia oceani</name>
    <dbReference type="NCBI Taxonomy" id="1548547"/>
    <lineage>
        <taxon>Bacteria</taxon>
        <taxon>Pseudomonadati</taxon>
        <taxon>Pseudomonadota</taxon>
        <taxon>Gammaproteobacteria</taxon>
        <taxon>Woeseiales</taxon>
        <taxon>Woeseiaceae</taxon>
        <taxon>Woeseia</taxon>
    </lineage>
</organism>
<dbReference type="KEGG" id="woc:BA177_03970"/>
<dbReference type="AlphaFoldDB" id="A0A193LDM0"/>
<sequence length="65" mass="7640">MMRNLFMICVMAAKDASGQKPGKHMRVAEKVARQFLLPSDRVLRKNKRKAFNKHTRTDRPQTWVN</sequence>
<proteinExistence type="predicted"/>
<dbReference type="Proteomes" id="UP000092695">
    <property type="component" value="Chromosome"/>
</dbReference>